<dbReference type="PANTHER" id="PTHR45138">
    <property type="entry name" value="REGULATORY COMPONENTS OF SENSORY TRANSDUCTION SYSTEM"/>
    <property type="match status" value="1"/>
</dbReference>
<dbReference type="GO" id="GO:0052621">
    <property type="term" value="F:diguanylate cyclase activity"/>
    <property type="evidence" value="ECO:0007669"/>
    <property type="project" value="TreeGrafter"/>
</dbReference>
<dbReference type="InterPro" id="IPR043128">
    <property type="entry name" value="Rev_trsase/Diguanyl_cyclase"/>
</dbReference>
<protein>
    <submittedName>
        <fullName evidence="1">GGDEF domain-containing protein</fullName>
    </submittedName>
</protein>
<reference evidence="1 2" key="1">
    <citation type="submission" date="2019-04" db="EMBL/GenBank/DDBJ databases">
        <title>Bacillus sediminilitoris sp. nov., isolated from a tidal flat sediment on the East China Sea.</title>
        <authorList>
            <person name="Wei Y."/>
            <person name="Mao H."/>
            <person name="Fang J."/>
        </authorList>
    </citation>
    <scope>NUCLEOTIDE SEQUENCE [LARGE SCALE GENOMIC DNA]</scope>
    <source>
        <strain evidence="1 2">DSL-17</strain>
    </source>
</reference>
<evidence type="ECO:0000313" key="1">
    <source>
        <dbReference type="EMBL" id="THF77907.1"/>
    </source>
</evidence>
<dbReference type="CDD" id="cd01949">
    <property type="entry name" value="GGDEF"/>
    <property type="match status" value="1"/>
</dbReference>
<comment type="caution">
    <text evidence="1">The sequence shown here is derived from an EMBL/GenBank/DDBJ whole genome shotgun (WGS) entry which is preliminary data.</text>
</comment>
<evidence type="ECO:0000313" key="2">
    <source>
        <dbReference type="Proteomes" id="UP000310334"/>
    </source>
</evidence>
<dbReference type="SMART" id="SM00267">
    <property type="entry name" value="GGDEF"/>
    <property type="match status" value="1"/>
</dbReference>
<dbReference type="EMBL" id="SSNT01000013">
    <property type="protein sequence ID" value="THF77907.1"/>
    <property type="molecule type" value="Genomic_DNA"/>
</dbReference>
<dbReference type="Proteomes" id="UP000310334">
    <property type="component" value="Unassembled WGS sequence"/>
</dbReference>
<sequence length="143" mass="16145">MPFTVILVDIEFFKKVNDTYGHHNGDQLLMHVIKVCQTQLKEGMLFTRYGGEEFVLALKGRTGLEGEELANQLRRHVEARPLITTEGVISVTLSSGVAEATKATEETLYQLLNKADQALYSAKREGRNQVRVYSEIIYLTNLN</sequence>
<gene>
    <name evidence="1" type="ORF">E6W99_17690</name>
</gene>
<dbReference type="SUPFAM" id="SSF55073">
    <property type="entry name" value="Nucleotide cyclase"/>
    <property type="match status" value="1"/>
</dbReference>
<name>A0A4S4BTS4_9BACI</name>
<dbReference type="InterPro" id="IPR029787">
    <property type="entry name" value="Nucleotide_cyclase"/>
</dbReference>
<keyword evidence="2" id="KW-1185">Reference proteome</keyword>
<dbReference type="OrthoDB" id="9759607at2"/>
<dbReference type="NCBIfam" id="TIGR00254">
    <property type="entry name" value="GGDEF"/>
    <property type="match status" value="1"/>
</dbReference>
<organism evidence="1 2">
    <name type="scientific">Metabacillus sediminilitoris</name>
    <dbReference type="NCBI Taxonomy" id="2567941"/>
    <lineage>
        <taxon>Bacteria</taxon>
        <taxon>Bacillati</taxon>
        <taxon>Bacillota</taxon>
        <taxon>Bacilli</taxon>
        <taxon>Bacillales</taxon>
        <taxon>Bacillaceae</taxon>
        <taxon>Metabacillus</taxon>
    </lineage>
</organism>
<dbReference type="AlphaFoldDB" id="A0A4S4BTS4"/>
<dbReference type="PROSITE" id="PS50887">
    <property type="entry name" value="GGDEF"/>
    <property type="match status" value="1"/>
</dbReference>
<dbReference type="InterPro" id="IPR050469">
    <property type="entry name" value="Diguanylate_Cyclase"/>
</dbReference>
<proteinExistence type="predicted"/>
<dbReference type="Pfam" id="PF00990">
    <property type="entry name" value="GGDEF"/>
    <property type="match status" value="1"/>
</dbReference>
<dbReference type="Gene3D" id="3.30.70.270">
    <property type="match status" value="1"/>
</dbReference>
<dbReference type="InterPro" id="IPR000160">
    <property type="entry name" value="GGDEF_dom"/>
</dbReference>
<dbReference type="PANTHER" id="PTHR45138:SF9">
    <property type="entry name" value="DIGUANYLATE CYCLASE DGCM-RELATED"/>
    <property type="match status" value="1"/>
</dbReference>
<accession>A0A4S4BTS4</accession>